<evidence type="ECO:0000256" key="4">
    <source>
        <dbReference type="ARBA" id="ARBA00022989"/>
    </source>
</evidence>
<organism evidence="8 9">
    <name type="scientific">Chthonomonas calidirosea (strain DSM 23976 / ICMP 18418 / T49)</name>
    <dbReference type="NCBI Taxonomy" id="1303518"/>
    <lineage>
        <taxon>Bacteria</taxon>
        <taxon>Bacillati</taxon>
        <taxon>Armatimonadota</taxon>
        <taxon>Chthonomonadia</taxon>
        <taxon>Chthonomonadales</taxon>
        <taxon>Chthonomonadaceae</taxon>
        <taxon>Chthonomonas</taxon>
    </lineage>
</organism>
<dbReference type="NCBIfam" id="TIGR02532">
    <property type="entry name" value="IV_pilin_GFxxxE"/>
    <property type="match status" value="1"/>
</dbReference>
<evidence type="ECO:0000256" key="6">
    <source>
        <dbReference type="SAM" id="MobiDB-lite"/>
    </source>
</evidence>
<dbReference type="AlphaFoldDB" id="S0ES82"/>
<keyword evidence="2" id="KW-0488">Methylation</keyword>
<keyword evidence="4 7" id="KW-1133">Transmembrane helix</keyword>
<dbReference type="PATRIC" id="fig|1303518.3.peg.194"/>
<proteinExistence type="predicted"/>
<feature type="transmembrane region" description="Helical" evidence="7">
    <location>
        <begin position="7"/>
        <end position="31"/>
    </location>
</feature>
<dbReference type="HOGENOM" id="CLU_911196_0_0_0"/>
<dbReference type="InterPro" id="IPR051621">
    <property type="entry name" value="T2SS_protein_J"/>
</dbReference>
<dbReference type="RefSeq" id="WP_016481595.1">
    <property type="nucleotide sequence ID" value="NC_021487.1"/>
</dbReference>
<sequence>MSVQRKGFTLIEALVALIIFGIITAALGVALSTSIRAELTLQNHQQDAEVARAVFHFLQKDLEAAFPAANSAASLFVGNGAPSSVQLPPSLLYLSTLTGRIQTTDPNLDPVLALNANLLPSNTNTLTANSWVPQWDCALVRYWLDTTTGELHRTVVNVPNLQLFAQTNSNVPDVIANHVISMQLQFWDPNQQTWRDSWDFEQPNWQQQMQQLTQQSAQGQSGQSQNATTTTNSATTGDMQLPSAVQITLVIQGSDGNPDTFITTIPIEAQQPLLPNTPMNSSSSSGSQNGSGMNGTNGMSSGGGQ</sequence>
<keyword evidence="5 7" id="KW-0472">Membrane</keyword>
<evidence type="ECO:0000256" key="1">
    <source>
        <dbReference type="ARBA" id="ARBA00004167"/>
    </source>
</evidence>
<keyword evidence="9" id="KW-1185">Reference proteome</keyword>
<feature type="compositionally biased region" description="Low complexity" evidence="6">
    <location>
        <begin position="205"/>
        <end position="237"/>
    </location>
</feature>
<evidence type="ECO:0000313" key="9">
    <source>
        <dbReference type="Proteomes" id="UP000014227"/>
    </source>
</evidence>
<dbReference type="Pfam" id="PF07963">
    <property type="entry name" value="N_methyl"/>
    <property type="match status" value="1"/>
</dbReference>
<evidence type="ECO:0000256" key="7">
    <source>
        <dbReference type="SAM" id="Phobius"/>
    </source>
</evidence>
<dbReference type="eggNOG" id="COG4795">
    <property type="taxonomic scope" value="Bacteria"/>
</dbReference>
<dbReference type="InterPro" id="IPR012902">
    <property type="entry name" value="N_methyl_site"/>
</dbReference>
<evidence type="ECO:0000256" key="3">
    <source>
        <dbReference type="ARBA" id="ARBA00022692"/>
    </source>
</evidence>
<feature type="region of interest" description="Disordered" evidence="6">
    <location>
        <begin position="205"/>
        <end position="239"/>
    </location>
</feature>
<dbReference type="InParanoid" id="S0ES82"/>
<evidence type="ECO:0000256" key="5">
    <source>
        <dbReference type="ARBA" id="ARBA00023136"/>
    </source>
</evidence>
<dbReference type="STRING" id="454171.CP488_00963"/>
<feature type="compositionally biased region" description="Low complexity" evidence="6">
    <location>
        <begin position="276"/>
        <end position="291"/>
    </location>
</feature>
<dbReference type="PANTHER" id="PTHR39583">
    <property type="entry name" value="TYPE II SECRETION SYSTEM PROTEIN J-RELATED"/>
    <property type="match status" value="1"/>
</dbReference>
<dbReference type="PROSITE" id="PS00409">
    <property type="entry name" value="PROKAR_NTER_METHYL"/>
    <property type="match status" value="1"/>
</dbReference>
<gene>
    <name evidence="8" type="ORF">CCALI_00194</name>
</gene>
<feature type="compositionally biased region" description="Gly residues" evidence="6">
    <location>
        <begin position="292"/>
        <end position="305"/>
    </location>
</feature>
<dbReference type="KEGG" id="ccz:CCALI_00194"/>
<dbReference type="OrthoDB" id="9029037at2"/>
<dbReference type="EMBL" id="HF951689">
    <property type="protein sequence ID" value="CCW34031.1"/>
    <property type="molecule type" value="Genomic_DNA"/>
</dbReference>
<feature type="region of interest" description="Disordered" evidence="6">
    <location>
        <begin position="272"/>
        <end position="305"/>
    </location>
</feature>
<comment type="subcellular location">
    <subcellularLocation>
        <location evidence="1">Membrane</location>
        <topology evidence="1">Single-pass membrane protein</topology>
    </subcellularLocation>
</comment>
<dbReference type="Proteomes" id="UP000014227">
    <property type="component" value="Chromosome I"/>
</dbReference>
<evidence type="ECO:0000313" key="8">
    <source>
        <dbReference type="EMBL" id="CCW34031.1"/>
    </source>
</evidence>
<evidence type="ECO:0000256" key="2">
    <source>
        <dbReference type="ARBA" id="ARBA00022481"/>
    </source>
</evidence>
<accession>S0ES82</accession>
<name>S0ES82_CHTCT</name>
<protein>
    <submittedName>
        <fullName evidence="8">Prepilin-type N-terminal cleavage/methylation domain</fullName>
    </submittedName>
</protein>
<keyword evidence="3 7" id="KW-0812">Transmembrane</keyword>
<dbReference type="GO" id="GO:0016020">
    <property type="term" value="C:membrane"/>
    <property type="evidence" value="ECO:0007669"/>
    <property type="project" value="UniProtKB-SubCell"/>
</dbReference>
<dbReference type="PANTHER" id="PTHR39583:SF2">
    <property type="entry name" value="TYPE II SECRETION SYSTEM PROTEIN J"/>
    <property type="match status" value="1"/>
</dbReference>
<reference evidence="9" key="1">
    <citation type="submission" date="2013-03" db="EMBL/GenBank/DDBJ databases">
        <title>Genome sequence of Chthonomonas calidirosea, the first sequenced genome from the Armatimonadetes phylum (formally candidate division OP10).</title>
        <authorList>
            <person name="Lee K.C.Y."/>
            <person name="Morgan X.C."/>
            <person name="Dunfield P.F."/>
            <person name="Tamas I."/>
            <person name="Houghton K.M."/>
            <person name="Vyssotski M."/>
            <person name="Ryan J.L.J."/>
            <person name="Lagutin K."/>
            <person name="McDonald I.R."/>
            <person name="Stott M.B."/>
        </authorList>
    </citation>
    <scope>NUCLEOTIDE SEQUENCE [LARGE SCALE GENOMIC DNA]</scope>
    <source>
        <strain evidence="9">DSM 23976 / ICMP 18418 / T49</strain>
    </source>
</reference>